<dbReference type="PANTHER" id="PTHR34477:SF5">
    <property type="entry name" value="BSL5627 PROTEIN"/>
    <property type="match status" value="1"/>
</dbReference>
<dbReference type="KEGG" id="cmet:K6K41_13610"/>
<name>A0A9E6RCB7_9HYPH</name>
<evidence type="ECO:0000313" key="4">
    <source>
        <dbReference type="Proteomes" id="UP000825701"/>
    </source>
</evidence>
<dbReference type="PROSITE" id="PS50164">
    <property type="entry name" value="GIY_YIG"/>
    <property type="match status" value="1"/>
</dbReference>
<dbReference type="PANTHER" id="PTHR34477">
    <property type="entry name" value="UPF0213 PROTEIN YHBQ"/>
    <property type="match status" value="1"/>
</dbReference>
<dbReference type="EMBL" id="CP081869">
    <property type="protein sequence ID" value="QZO02186.1"/>
    <property type="molecule type" value="Genomic_DNA"/>
</dbReference>
<proteinExistence type="inferred from homology"/>
<evidence type="ECO:0000259" key="2">
    <source>
        <dbReference type="PROSITE" id="PS50164"/>
    </source>
</evidence>
<reference evidence="3" key="1">
    <citation type="submission" date="2021-08" db="EMBL/GenBank/DDBJ databases">
        <authorList>
            <person name="Zhang H."/>
            <person name="Xu M."/>
            <person name="Yu Z."/>
            <person name="Yang L."/>
            <person name="Cai Y."/>
        </authorList>
    </citation>
    <scope>NUCLEOTIDE SEQUENCE</scope>
    <source>
        <strain evidence="3">CHL1</strain>
    </source>
</reference>
<dbReference type="InterPro" id="IPR000305">
    <property type="entry name" value="GIY-YIG_endonuc"/>
</dbReference>
<evidence type="ECO:0000256" key="1">
    <source>
        <dbReference type="ARBA" id="ARBA00007435"/>
    </source>
</evidence>
<evidence type="ECO:0000313" key="3">
    <source>
        <dbReference type="EMBL" id="QZO02186.1"/>
    </source>
</evidence>
<accession>A0A9E6RCB7</accession>
<dbReference type="Pfam" id="PF01541">
    <property type="entry name" value="GIY-YIG"/>
    <property type="match status" value="1"/>
</dbReference>
<dbReference type="Gene3D" id="3.40.1440.10">
    <property type="entry name" value="GIY-YIG endonuclease"/>
    <property type="match status" value="1"/>
</dbReference>
<dbReference type="InterPro" id="IPR050190">
    <property type="entry name" value="UPF0213_domain"/>
</dbReference>
<comment type="similarity">
    <text evidence="1">Belongs to the UPF0213 family.</text>
</comment>
<feature type="domain" description="GIY-YIG" evidence="2">
    <location>
        <begin position="3"/>
        <end position="80"/>
    </location>
</feature>
<dbReference type="AlphaFoldDB" id="A0A9E6RCB7"/>
<dbReference type="InterPro" id="IPR035901">
    <property type="entry name" value="GIY-YIG_endonuc_sf"/>
</dbReference>
<protein>
    <submittedName>
        <fullName evidence="3">GIY-YIG nuclease family protein</fullName>
    </submittedName>
</protein>
<dbReference type="RefSeq" id="WP_261405591.1">
    <property type="nucleotide sequence ID" value="NZ_CP081869.1"/>
</dbReference>
<organism evidence="3 4">
    <name type="scientific">Chenggangzhangella methanolivorans</name>
    <dbReference type="NCBI Taxonomy" id="1437009"/>
    <lineage>
        <taxon>Bacteria</taxon>
        <taxon>Pseudomonadati</taxon>
        <taxon>Pseudomonadota</taxon>
        <taxon>Alphaproteobacteria</taxon>
        <taxon>Hyphomicrobiales</taxon>
        <taxon>Methylopilaceae</taxon>
        <taxon>Chenggangzhangella</taxon>
    </lineage>
</organism>
<keyword evidence="4" id="KW-1185">Reference proteome</keyword>
<dbReference type="CDD" id="cd10448">
    <property type="entry name" value="GIY-YIG_unchar_3"/>
    <property type="match status" value="1"/>
</dbReference>
<gene>
    <name evidence="3" type="ORF">K6K41_13610</name>
</gene>
<sequence length="98" mass="11661">MEKRFFVYILATRKDGPLYVGVTSDLPGRIAQHKAKVVRGFTEKFNVDRLVWFEAHEGAEAAIVREKQIKRWRRDWKTELIETSNPDWRDLYDEMASF</sequence>
<dbReference type="Proteomes" id="UP000825701">
    <property type="component" value="Chromosome"/>
</dbReference>
<dbReference type="SUPFAM" id="SSF82771">
    <property type="entry name" value="GIY-YIG endonuclease"/>
    <property type="match status" value="1"/>
</dbReference>